<comment type="function">
    <text evidence="6">Catalyzes the conversion of GDP-D-mannose to GDP-4-dehydro-6-deoxy-D-mannose.</text>
</comment>
<dbReference type="InterPro" id="IPR036291">
    <property type="entry name" value="NAD(P)-bd_dom_sf"/>
</dbReference>
<dbReference type="FunFam" id="3.40.50.720:FF:000924">
    <property type="entry name" value="GDP-mannose 4,6 dehydratase"/>
    <property type="match status" value="1"/>
</dbReference>
<evidence type="ECO:0000313" key="9">
    <source>
        <dbReference type="Proteomes" id="UP000001589"/>
    </source>
</evidence>
<evidence type="ECO:0000256" key="5">
    <source>
        <dbReference type="ARBA" id="ARBA00023239"/>
    </source>
</evidence>
<dbReference type="STRING" id="167542.P9515_13001"/>
<evidence type="ECO:0000256" key="2">
    <source>
        <dbReference type="ARBA" id="ARBA00001937"/>
    </source>
</evidence>
<comment type="catalytic activity">
    <reaction evidence="1">
        <text>GDP-alpha-D-mannose = GDP-4-dehydro-alpha-D-rhamnose + H2O</text>
        <dbReference type="Rhea" id="RHEA:23820"/>
        <dbReference type="ChEBI" id="CHEBI:15377"/>
        <dbReference type="ChEBI" id="CHEBI:57527"/>
        <dbReference type="ChEBI" id="CHEBI:57964"/>
        <dbReference type="EC" id="4.2.1.47"/>
    </reaction>
</comment>
<evidence type="ECO:0000256" key="4">
    <source>
        <dbReference type="ARBA" id="ARBA00011989"/>
    </source>
</evidence>
<dbReference type="SUPFAM" id="SSF51735">
    <property type="entry name" value="NAD(P)-binding Rossmann-fold domains"/>
    <property type="match status" value="1"/>
</dbReference>
<dbReference type="InterPro" id="IPR006368">
    <property type="entry name" value="GDP_Man_deHydtase"/>
</dbReference>
<keyword evidence="5 8" id="KW-0456">Lyase</keyword>
<dbReference type="AlphaFoldDB" id="A2BXJ6"/>
<comment type="cofactor">
    <cofactor evidence="2">
        <name>NADP(+)</name>
        <dbReference type="ChEBI" id="CHEBI:58349"/>
    </cofactor>
</comment>
<comment type="similarity">
    <text evidence="3">Belongs to the NAD(P)-dependent epimerase/dehydratase family. GDP-mannose 4,6-dehydratase subfamily.</text>
</comment>
<evidence type="ECO:0000256" key="1">
    <source>
        <dbReference type="ARBA" id="ARBA00000188"/>
    </source>
</evidence>
<dbReference type="GeneID" id="60202170"/>
<evidence type="ECO:0000256" key="3">
    <source>
        <dbReference type="ARBA" id="ARBA00009263"/>
    </source>
</evidence>
<evidence type="ECO:0000256" key="6">
    <source>
        <dbReference type="ARBA" id="ARBA00059383"/>
    </source>
</evidence>
<dbReference type="PANTHER" id="PTHR43715">
    <property type="entry name" value="GDP-MANNOSE 4,6-DEHYDRATASE"/>
    <property type="match status" value="1"/>
</dbReference>
<dbReference type="eggNOG" id="COG1089">
    <property type="taxonomic scope" value="Bacteria"/>
</dbReference>
<protein>
    <recommendedName>
        <fullName evidence="4">GDP-mannose 4,6-dehydratase</fullName>
        <ecNumber evidence="4">4.2.1.47</ecNumber>
    </recommendedName>
</protein>
<dbReference type="EC" id="4.2.1.47" evidence="4"/>
<name>A2BXJ6_PROM5</name>
<dbReference type="InterPro" id="IPR016040">
    <property type="entry name" value="NAD(P)-bd_dom"/>
</dbReference>
<dbReference type="Pfam" id="PF16363">
    <property type="entry name" value="GDP_Man_Dehyd"/>
    <property type="match status" value="1"/>
</dbReference>
<evidence type="ECO:0000259" key="7">
    <source>
        <dbReference type="Pfam" id="PF16363"/>
    </source>
</evidence>
<dbReference type="RefSeq" id="WP_011820606.1">
    <property type="nucleotide sequence ID" value="NC_008817.1"/>
</dbReference>
<proteinExistence type="inferred from homology"/>
<dbReference type="HOGENOM" id="CLU_007383_14_0_3"/>
<organism evidence="8 9">
    <name type="scientific">Prochlorococcus marinus (strain MIT 9515)</name>
    <dbReference type="NCBI Taxonomy" id="167542"/>
    <lineage>
        <taxon>Bacteria</taxon>
        <taxon>Bacillati</taxon>
        <taxon>Cyanobacteriota</taxon>
        <taxon>Cyanophyceae</taxon>
        <taxon>Synechococcales</taxon>
        <taxon>Prochlorococcaceae</taxon>
        <taxon>Prochlorococcus</taxon>
    </lineage>
</organism>
<dbReference type="EMBL" id="CP000552">
    <property type="protein sequence ID" value="ABM72507.1"/>
    <property type="molecule type" value="Genomic_DNA"/>
</dbReference>
<dbReference type="OrthoDB" id="9779041at2"/>
<reference evidence="8 9" key="1">
    <citation type="journal article" date="2007" name="PLoS Genet.">
        <title>Patterns and implications of gene gain and loss in the evolution of Prochlorococcus.</title>
        <authorList>
            <person name="Kettler G.C."/>
            <person name="Martiny A.C."/>
            <person name="Huang K."/>
            <person name="Zucker J."/>
            <person name="Coleman M.L."/>
            <person name="Rodrigue S."/>
            <person name="Chen F."/>
            <person name="Lapidus A."/>
            <person name="Ferriera S."/>
            <person name="Johnson J."/>
            <person name="Steglich C."/>
            <person name="Church G.M."/>
            <person name="Richardson P."/>
            <person name="Chisholm S.W."/>
        </authorList>
    </citation>
    <scope>NUCLEOTIDE SEQUENCE [LARGE SCALE GENOMIC DNA]</scope>
    <source>
        <strain evidence="8 9">MIT 9515</strain>
    </source>
</reference>
<evidence type="ECO:0000313" key="8">
    <source>
        <dbReference type="EMBL" id="ABM72507.1"/>
    </source>
</evidence>
<sequence length="322" mass="36469">MTKAFITGINGQDGSYLAEHLLSLGYEVGGLVRRSSVAENQTYRINPIESKLKTYYGDLIDQNSLADAFRHFKPDLIFNLAAQSHVRLSFDMPGFTAQVNAVGALNVFTAAKENCEGARIYQASSSEMFGTSVDPDNYQRETTPMHPVSPYGCSKLYAYSIARNFRRAYGLHISNGILFNHESPRRGTNFVTAKVVKGALDIKYKKEKFLELGNLDSYRDWGHSYDYTKAMIKLLEYSEPLDIVISTGKAHSVKDLCKVVFSKLGMDYEEHIKINPKFLRPQELPYLQGDSTKAKQILGWEPEFTFETLVEDMIMHFEASYK</sequence>
<accession>A2BXJ6</accession>
<gene>
    <name evidence="8" type="ordered locus">P9515_13001</name>
</gene>
<feature type="domain" description="NAD(P)-binding" evidence="7">
    <location>
        <begin position="5"/>
        <end position="313"/>
    </location>
</feature>
<dbReference type="Gene3D" id="3.90.25.10">
    <property type="entry name" value="UDP-galactose 4-epimerase, domain 1"/>
    <property type="match status" value="1"/>
</dbReference>
<dbReference type="PANTHER" id="PTHR43715:SF1">
    <property type="entry name" value="GDP-MANNOSE 4,6 DEHYDRATASE"/>
    <property type="match status" value="1"/>
</dbReference>
<dbReference type="Proteomes" id="UP000001589">
    <property type="component" value="Chromosome"/>
</dbReference>
<dbReference type="GO" id="GO:0008446">
    <property type="term" value="F:GDP-mannose 4,6-dehydratase activity"/>
    <property type="evidence" value="ECO:0007669"/>
    <property type="project" value="UniProtKB-EC"/>
</dbReference>
<dbReference type="GO" id="GO:0042351">
    <property type="term" value="P:'de novo' GDP-L-fucose biosynthetic process"/>
    <property type="evidence" value="ECO:0007669"/>
    <property type="project" value="TreeGrafter"/>
</dbReference>
<dbReference type="KEGG" id="pmc:P9515_13001"/>
<dbReference type="Gene3D" id="3.40.50.720">
    <property type="entry name" value="NAD(P)-binding Rossmann-like Domain"/>
    <property type="match status" value="1"/>
</dbReference>
<dbReference type="CDD" id="cd05260">
    <property type="entry name" value="GDP_MD_SDR_e"/>
    <property type="match status" value="1"/>
</dbReference>